<sequence length="50" mass="5443">MLFAIDIPHFGPFSDPHLVAELAHEAEEAGFPLGSHQLQTGWSARTAADR</sequence>
<keyword evidence="2" id="KW-1185">Reference proteome</keyword>
<name>A0ABQ3V4G1_9CHLR</name>
<protein>
    <recommendedName>
        <fullName evidence="3">Amidohydrolase</fullName>
    </recommendedName>
</protein>
<evidence type="ECO:0000313" key="1">
    <source>
        <dbReference type="EMBL" id="GHO59857.1"/>
    </source>
</evidence>
<dbReference type="Proteomes" id="UP000654345">
    <property type="component" value="Unassembled WGS sequence"/>
</dbReference>
<reference evidence="1 2" key="1">
    <citation type="journal article" date="2021" name="Int. J. Syst. Evol. Microbiol.">
        <title>Reticulibacter mediterranei gen. nov., sp. nov., within the new family Reticulibacteraceae fam. nov., and Ktedonospora formicarum gen. nov., sp. nov., Ktedonobacter robiniae sp. nov., Dictyobacter formicarum sp. nov. and Dictyobacter arantiisoli sp. nov., belonging to the class Ktedonobacteria.</title>
        <authorList>
            <person name="Yabe S."/>
            <person name="Zheng Y."/>
            <person name="Wang C.M."/>
            <person name="Sakai Y."/>
            <person name="Abe K."/>
            <person name="Yokota A."/>
            <person name="Donadio S."/>
            <person name="Cavaletti L."/>
            <person name="Monciardini P."/>
        </authorList>
    </citation>
    <scope>NUCLEOTIDE SEQUENCE [LARGE SCALE GENOMIC DNA]</scope>
    <source>
        <strain evidence="1 2">SOSP1-30</strain>
    </source>
</reference>
<accession>A0ABQ3V4G1</accession>
<comment type="caution">
    <text evidence="1">The sequence shown here is derived from an EMBL/GenBank/DDBJ whole genome shotgun (WGS) entry which is preliminary data.</text>
</comment>
<proteinExistence type="predicted"/>
<organism evidence="1 2">
    <name type="scientific">Ktedonobacter robiniae</name>
    <dbReference type="NCBI Taxonomy" id="2778365"/>
    <lineage>
        <taxon>Bacteria</taxon>
        <taxon>Bacillati</taxon>
        <taxon>Chloroflexota</taxon>
        <taxon>Ktedonobacteria</taxon>
        <taxon>Ktedonobacterales</taxon>
        <taxon>Ktedonobacteraceae</taxon>
        <taxon>Ktedonobacter</taxon>
    </lineage>
</organism>
<dbReference type="EMBL" id="BNJG01000003">
    <property type="protein sequence ID" value="GHO59857.1"/>
    <property type="molecule type" value="Genomic_DNA"/>
</dbReference>
<gene>
    <name evidence="1" type="ORF">KSB_83320</name>
</gene>
<evidence type="ECO:0008006" key="3">
    <source>
        <dbReference type="Google" id="ProtNLM"/>
    </source>
</evidence>
<evidence type="ECO:0000313" key="2">
    <source>
        <dbReference type="Proteomes" id="UP000654345"/>
    </source>
</evidence>